<dbReference type="EMBL" id="BMVC01000004">
    <property type="protein sequence ID" value="GHC91127.1"/>
    <property type="molecule type" value="Genomic_DNA"/>
</dbReference>
<name>A0A919C9T9_9ACTN</name>
<evidence type="ECO:0000259" key="2">
    <source>
        <dbReference type="Pfam" id="PF13649"/>
    </source>
</evidence>
<dbReference type="CDD" id="cd02440">
    <property type="entry name" value="AdoMet_MTases"/>
    <property type="match status" value="1"/>
</dbReference>
<organism evidence="3 4">
    <name type="scientific">Streptomyces finlayi</name>
    <dbReference type="NCBI Taxonomy" id="67296"/>
    <lineage>
        <taxon>Bacteria</taxon>
        <taxon>Bacillati</taxon>
        <taxon>Actinomycetota</taxon>
        <taxon>Actinomycetes</taxon>
        <taxon>Kitasatosporales</taxon>
        <taxon>Streptomycetaceae</taxon>
        <taxon>Streptomyces</taxon>
    </lineage>
</organism>
<dbReference type="PANTHER" id="PTHR43861">
    <property type="entry name" value="TRANS-ACONITATE 2-METHYLTRANSFERASE-RELATED"/>
    <property type="match status" value="1"/>
</dbReference>
<accession>A0A919C9T9</accession>
<evidence type="ECO:0000313" key="4">
    <source>
        <dbReference type="Proteomes" id="UP000638353"/>
    </source>
</evidence>
<dbReference type="RefSeq" id="WP_189823703.1">
    <property type="nucleotide sequence ID" value="NZ_BMVC01000004.1"/>
</dbReference>
<dbReference type="InterPro" id="IPR029063">
    <property type="entry name" value="SAM-dependent_MTases_sf"/>
</dbReference>
<dbReference type="SUPFAM" id="SSF53335">
    <property type="entry name" value="S-adenosyl-L-methionine-dependent methyltransferases"/>
    <property type="match status" value="1"/>
</dbReference>
<feature type="domain" description="Methyltransferase" evidence="2">
    <location>
        <begin position="45"/>
        <end position="142"/>
    </location>
</feature>
<evidence type="ECO:0000313" key="3">
    <source>
        <dbReference type="EMBL" id="GHC91127.1"/>
    </source>
</evidence>
<keyword evidence="1" id="KW-0808">Transferase</keyword>
<gene>
    <name evidence="3" type="ORF">GCM10010334_25870</name>
</gene>
<reference evidence="3" key="1">
    <citation type="journal article" date="2014" name="Int. J. Syst. Evol. Microbiol.">
        <title>Complete genome sequence of Corynebacterium casei LMG S-19264T (=DSM 44701T), isolated from a smear-ripened cheese.</title>
        <authorList>
            <consortium name="US DOE Joint Genome Institute (JGI-PGF)"/>
            <person name="Walter F."/>
            <person name="Albersmeier A."/>
            <person name="Kalinowski J."/>
            <person name="Ruckert C."/>
        </authorList>
    </citation>
    <scope>NUCLEOTIDE SEQUENCE</scope>
    <source>
        <strain evidence="3">JCM 4637</strain>
    </source>
</reference>
<dbReference type="Proteomes" id="UP000638353">
    <property type="component" value="Unassembled WGS sequence"/>
</dbReference>
<evidence type="ECO:0000256" key="1">
    <source>
        <dbReference type="ARBA" id="ARBA00022679"/>
    </source>
</evidence>
<sequence length="258" mass="27969">MTPGSPFQAEFRDPLLVQVYDAESPWGEDDALFLALAAETPHARVLDLGCGTGRVTLALAAAGHTVTGIDPSPAALAAARTKPDAEKVTWLTGTLPEVLDDLLPHAPFDLALMTAHVAQFLLTDAEWAQTLALLHDVLTPGGRLIFDSRDPADRRWERWNPTDSRHEVVLPDGRRVLAWTEVTSLSAENVTFTHHYTFPSSPGLPELLSTATLRFRPEATLRASLAAAGFTVERIYGGWSREPVGTSPAGEYVVLART</sequence>
<protein>
    <submittedName>
        <fullName evidence="3">Methyltransferase type 11</fullName>
    </submittedName>
</protein>
<dbReference type="GO" id="GO:0017000">
    <property type="term" value="P:antibiotic biosynthetic process"/>
    <property type="evidence" value="ECO:0007669"/>
    <property type="project" value="UniProtKB-ARBA"/>
</dbReference>
<keyword evidence="3" id="KW-0489">Methyltransferase</keyword>
<reference evidence="3" key="2">
    <citation type="submission" date="2020-09" db="EMBL/GenBank/DDBJ databases">
        <authorList>
            <person name="Sun Q."/>
            <person name="Ohkuma M."/>
        </authorList>
    </citation>
    <scope>NUCLEOTIDE SEQUENCE</scope>
    <source>
        <strain evidence="3">JCM 4637</strain>
    </source>
</reference>
<proteinExistence type="predicted"/>
<dbReference type="Gene3D" id="3.40.50.150">
    <property type="entry name" value="Vaccinia Virus protein VP39"/>
    <property type="match status" value="1"/>
</dbReference>
<dbReference type="GO" id="GO:0008168">
    <property type="term" value="F:methyltransferase activity"/>
    <property type="evidence" value="ECO:0007669"/>
    <property type="project" value="UniProtKB-KW"/>
</dbReference>
<dbReference type="InterPro" id="IPR041698">
    <property type="entry name" value="Methyltransf_25"/>
</dbReference>
<comment type="caution">
    <text evidence="3">The sequence shown here is derived from an EMBL/GenBank/DDBJ whole genome shotgun (WGS) entry which is preliminary data.</text>
</comment>
<dbReference type="GO" id="GO:0032259">
    <property type="term" value="P:methylation"/>
    <property type="evidence" value="ECO:0007669"/>
    <property type="project" value="UniProtKB-KW"/>
</dbReference>
<dbReference type="Pfam" id="PF13649">
    <property type="entry name" value="Methyltransf_25"/>
    <property type="match status" value="1"/>
</dbReference>
<dbReference type="AlphaFoldDB" id="A0A919C9T9"/>